<dbReference type="Pfam" id="PF00311">
    <property type="entry name" value="PEPcase"/>
    <property type="match status" value="4"/>
</dbReference>
<dbReference type="STRING" id="1034943.BN59_00883"/>
<comment type="function">
    <text evidence="1">Forms oxaloacetate, a four-carbon dicarboxylic acid source for the tricarboxylic acid cycle.</text>
</comment>
<evidence type="ECO:0000256" key="2">
    <source>
        <dbReference type="ARBA" id="ARBA00022419"/>
    </source>
</evidence>
<reference evidence="3 4" key="1">
    <citation type="submission" date="2014-06" db="EMBL/GenBank/DDBJ databases">
        <authorList>
            <person name="Urmite Genomes Urmite Genomes"/>
        </authorList>
    </citation>
    <scope>NUCLEOTIDE SEQUENCE [LARGE SCALE GENOMIC DNA]</scope>
</reference>
<gene>
    <name evidence="3" type="primary">ppc</name>
    <name evidence="3" type="ORF">BN59_00883</name>
</gene>
<dbReference type="eggNOG" id="COG2352">
    <property type="taxonomic scope" value="Bacteria"/>
</dbReference>
<keyword evidence="4" id="KW-1185">Reference proteome</keyword>
<dbReference type="PANTHER" id="PTHR30523">
    <property type="entry name" value="PHOSPHOENOLPYRUVATE CARBOXYLASE"/>
    <property type="match status" value="1"/>
</dbReference>
<dbReference type="AlphaFoldDB" id="A0A078KXY3"/>
<dbReference type="PANTHER" id="PTHR30523:SF6">
    <property type="entry name" value="PHOSPHOENOLPYRUVATE CARBOXYLASE"/>
    <property type="match status" value="1"/>
</dbReference>
<name>A0A078KXY3_9GAMM</name>
<dbReference type="InterPro" id="IPR021135">
    <property type="entry name" value="PEP_COase"/>
</dbReference>
<dbReference type="RefSeq" id="WP_043873110.1">
    <property type="nucleotide sequence ID" value="NZ_CCVW01000001.1"/>
</dbReference>
<dbReference type="Proteomes" id="UP000044071">
    <property type="component" value="Unassembled WGS sequence"/>
</dbReference>
<dbReference type="GO" id="GO:0008964">
    <property type="term" value="F:phosphoenolpyruvate carboxylase activity"/>
    <property type="evidence" value="ECO:0007669"/>
    <property type="project" value="InterPro"/>
</dbReference>
<organism evidence="3 4">
    <name type="scientific">Legionella massiliensis</name>
    <dbReference type="NCBI Taxonomy" id="1034943"/>
    <lineage>
        <taxon>Bacteria</taxon>
        <taxon>Pseudomonadati</taxon>
        <taxon>Pseudomonadota</taxon>
        <taxon>Gammaproteobacteria</taxon>
        <taxon>Legionellales</taxon>
        <taxon>Legionellaceae</taxon>
        <taxon>Legionella</taxon>
    </lineage>
</organism>
<sequence length="811" mass="92953">MRQNISYLPRELSRMVSWSLSRLGKAIVEVYGKDAYERIEQIQLSMQDTIGSETSVLRDVLHSLQIELSKLDRKALYQIAHGFSLMMELINVCESAYRIFRINQREEKAYTDLPHGMHYVLTAHPTEARTAEFLTLFKDIRDYLVEVLKSPYLMNEFQLDQMLKISLQINISNHEKPSVEDEAHYIYQYALTPHNIKLYHYLLTKGVPIQLRSWVGGDKDGHSGVNEKIMVKSLELSRSFFIHYIQKSLKEVLDIIKLSTALCENKALVTQINQLIKKAQGLRKIQTRDYERVSAFKNGLTSIQTDALGFLNFKPEQFSIITSIFQLYPTLVIPIELREDSSVVKESLASIKKTTITKMLEQVYSITHGTDPKNYIRGFILSMVESAEDIKNGISLVKQVFNSYVLPVVPLFENQLALTSADTILNESITEDVKQRHLKLWGGNYEVMLGYSDSSKESGVLPSRLMIARSLSSIQSTLENKKLRPIFFHGSGGSIERGGGDIKEQTASWSKEMMANYKVTIQGEMVARLFGSSSILKSQIDKFLDIYSQKDKCTDNGYPETPDLFGANIGKNLRHPECNEGSPGIQEMSHCVRHDVGLWEDLLLFCTKVSQKYKALIQSEWFWPTIEQASPYHFLTELKIGSRPTKRKAGPDQRKLRAIPWILCWTQTRLLFPTWWGIGSTWLELDDLGKNRLKMLYKENAFFASFVKQLGVTLSKVYLPIWEQYLQQLTGSNKYLKPFQSELKATTLFFYQITGEKDFCFHQPWLGESIQLRSTLIHPLNLIQIEAMKREDLPLLRKTVTGISCGMLTTG</sequence>
<evidence type="ECO:0000256" key="1">
    <source>
        <dbReference type="ARBA" id="ARBA00003670"/>
    </source>
</evidence>
<dbReference type="GO" id="GO:0006099">
    <property type="term" value="P:tricarboxylic acid cycle"/>
    <property type="evidence" value="ECO:0007669"/>
    <property type="project" value="InterPro"/>
</dbReference>
<proteinExistence type="predicted"/>
<dbReference type="EMBL" id="CCSB01000001">
    <property type="protein sequence ID" value="CDZ76609.1"/>
    <property type="molecule type" value="Genomic_DNA"/>
</dbReference>
<dbReference type="PRINTS" id="PR00150">
    <property type="entry name" value="PEPCARBXLASE"/>
</dbReference>
<dbReference type="GO" id="GO:0005829">
    <property type="term" value="C:cytosol"/>
    <property type="evidence" value="ECO:0007669"/>
    <property type="project" value="TreeGrafter"/>
</dbReference>
<evidence type="ECO:0000313" key="4">
    <source>
        <dbReference type="Proteomes" id="UP000044071"/>
    </source>
</evidence>
<evidence type="ECO:0000313" key="3">
    <source>
        <dbReference type="EMBL" id="CDZ76609.1"/>
    </source>
</evidence>
<protein>
    <recommendedName>
        <fullName evidence="2">Phosphoenolpyruvate carboxylase</fullName>
    </recommendedName>
</protein>
<dbReference type="SUPFAM" id="SSF51621">
    <property type="entry name" value="Phosphoenolpyruvate/pyruvate domain"/>
    <property type="match status" value="2"/>
</dbReference>
<dbReference type="GO" id="GO:0015977">
    <property type="term" value="P:carbon fixation"/>
    <property type="evidence" value="ECO:0007669"/>
    <property type="project" value="InterPro"/>
</dbReference>
<dbReference type="InterPro" id="IPR015813">
    <property type="entry name" value="Pyrv/PenolPyrv_kinase-like_dom"/>
</dbReference>
<accession>A0A078KXY3</accession>
<keyword evidence="3" id="KW-0670">Pyruvate</keyword>